<dbReference type="RefSeq" id="WP_002198629.1">
    <property type="nucleotide sequence ID" value="NZ_KB976548.1"/>
</dbReference>
<evidence type="ECO:0000313" key="1">
    <source>
        <dbReference type="EMBL" id="EOP78891.1"/>
    </source>
</evidence>
<evidence type="ECO:0000313" key="2">
    <source>
        <dbReference type="Proteomes" id="UP000014009"/>
    </source>
</evidence>
<gene>
    <name evidence="1" type="ORF">IGM_06498</name>
</gene>
<proteinExistence type="predicted"/>
<protein>
    <submittedName>
        <fullName evidence="1">Uncharacterized protein</fullName>
    </submittedName>
</protein>
<organism evidence="1 2">
    <name type="scientific">Bacillus cereus HuB4-4</name>
    <dbReference type="NCBI Taxonomy" id="1053211"/>
    <lineage>
        <taxon>Bacteria</taxon>
        <taxon>Bacillati</taxon>
        <taxon>Bacillota</taxon>
        <taxon>Bacilli</taxon>
        <taxon>Bacillales</taxon>
        <taxon>Bacillaceae</taxon>
        <taxon>Bacillus</taxon>
        <taxon>Bacillus cereus group</taxon>
    </lineage>
</organism>
<reference evidence="1 2" key="1">
    <citation type="submission" date="2012-12" db="EMBL/GenBank/DDBJ databases">
        <title>The Genome Sequence of Bacillus cereus HuB4-4.</title>
        <authorList>
            <consortium name="The Broad Institute Genome Sequencing Platform"/>
            <consortium name="The Broad Institute Genome Sequencing Center for Infectious Disease"/>
            <person name="Feldgarden M."/>
            <person name="Van der Auwera G.A."/>
            <person name="Mahillon J."/>
            <person name="Duprez V."/>
            <person name="Timmery S."/>
            <person name="Mattelet C."/>
            <person name="Dierick K."/>
            <person name="Sun M."/>
            <person name="Yu Z."/>
            <person name="Zhu L."/>
            <person name="Hu X."/>
            <person name="Shank E.B."/>
            <person name="Swiecicka I."/>
            <person name="Hansen B.M."/>
            <person name="Andrup L."/>
            <person name="Walker B."/>
            <person name="Young S.K."/>
            <person name="Zeng Q."/>
            <person name="Gargeya S."/>
            <person name="Fitzgerald M."/>
            <person name="Haas B."/>
            <person name="Abouelleil A."/>
            <person name="Alvarado L."/>
            <person name="Arachchi H.M."/>
            <person name="Berlin A.M."/>
            <person name="Chapman S.B."/>
            <person name="Dewar J."/>
            <person name="Goldberg J."/>
            <person name="Griggs A."/>
            <person name="Gujja S."/>
            <person name="Hansen M."/>
            <person name="Howarth C."/>
            <person name="Imamovic A."/>
            <person name="Larimer J."/>
            <person name="McCowan C."/>
            <person name="Murphy C."/>
            <person name="Neiman D."/>
            <person name="Pearson M."/>
            <person name="Priest M."/>
            <person name="Roberts A."/>
            <person name="Saif S."/>
            <person name="Shea T."/>
            <person name="Sisk P."/>
            <person name="Sykes S."/>
            <person name="Wortman J."/>
            <person name="Nusbaum C."/>
            <person name="Birren B."/>
        </authorList>
    </citation>
    <scope>NUCLEOTIDE SEQUENCE [LARGE SCALE GENOMIC DNA]</scope>
    <source>
        <strain evidence="1 2">HuB4-4</strain>
    </source>
</reference>
<accession>A0A9W5VI77</accession>
<dbReference type="EMBL" id="AHEF01000104">
    <property type="protein sequence ID" value="EOP78891.1"/>
    <property type="molecule type" value="Genomic_DNA"/>
</dbReference>
<comment type="caution">
    <text evidence="1">The sequence shown here is derived from an EMBL/GenBank/DDBJ whole genome shotgun (WGS) entry which is preliminary data.</text>
</comment>
<dbReference type="Proteomes" id="UP000014009">
    <property type="component" value="Unassembled WGS sequence"/>
</dbReference>
<dbReference type="AlphaFoldDB" id="A0A9W5VI77"/>
<sequence>MYANGYISREAESQIPSFSSHDEARSWFKGIYGDSFQLTDSEIIEGQKCYFYFLILDESEFLRGQNDLQKNGFMADASKYLGSYQKIEIFEDGRIHIVH</sequence>
<name>A0A9W5VI77_BACCE</name>